<proteinExistence type="predicted"/>
<dbReference type="InterPro" id="IPR033410">
    <property type="entry name" value="DUF5119"/>
</dbReference>
<organism evidence="1 2">
    <name type="scientific">Candidatus Cryptobacteroides avicola</name>
    <dbReference type="NCBI Taxonomy" id="2840757"/>
    <lineage>
        <taxon>Bacteria</taxon>
        <taxon>Pseudomonadati</taxon>
        <taxon>Bacteroidota</taxon>
        <taxon>Bacteroidia</taxon>
        <taxon>Bacteroidales</taxon>
        <taxon>Candidatus Cryptobacteroides</taxon>
    </lineage>
</organism>
<dbReference type="EMBL" id="JADILV010000021">
    <property type="protein sequence ID" value="MBO8483008.1"/>
    <property type="molecule type" value="Genomic_DNA"/>
</dbReference>
<evidence type="ECO:0000313" key="2">
    <source>
        <dbReference type="Proteomes" id="UP000725002"/>
    </source>
</evidence>
<comment type="caution">
    <text evidence="1">The sequence shown here is derived from an EMBL/GenBank/DDBJ whole genome shotgun (WGS) entry which is preliminary data.</text>
</comment>
<reference evidence="1" key="2">
    <citation type="journal article" date="2021" name="PeerJ">
        <title>Extensive microbial diversity within the chicken gut microbiome revealed by metagenomics and culture.</title>
        <authorList>
            <person name="Gilroy R."/>
            <person name="Ravi A."/>
            <person name="Getino M."/>
            <person name="Pursley I."/>
            <person name="Horton D.L."/>
            <person name="Alikhan N.F."/>
            <person name="Baker D."/>
            <person name="Gharbi K."/>
            <person name="Hall N."/>
            <person name="Watson M."/>
            <person name="Adriaenssens E.M."/>
            <person name="Foster-Nyarko E."/>
            <person name="Jarju S."/>
            <person name="Secka A."/>
            <person name="Antonio M."/>
            <person name="Oren A."/>
            <person name="Chaudhuri R.R."/>
            <person name="La Ragione R."/>
            <person name="Hildebrand F."/>
            <person name="Pallen M.J."/>
        </authorList>
    </citation>
    <scope>NUCLEOTIDE SEQUENCE</scope>
    <source>
        <strain evidence="1">G3-8215</strain>
    </source>
</reference>
<dbReference type="Pfam" id="PF17145">
    <property type="entry name" value="DUF5119"/>
    <property type="match status" value="1"/>
</dbReference>
<evidence type="ECO:0000313" key="1">
    <source>
        <dbReference type="EMBL" id="MBO8483008.1"/>
    </source>
</evidence>
<protein>
    <submittedName>
        <fullName evidence="1">DUF5119 domain-containing protein</fullName>
    </submittedName>
</protein>
<dbReference type="AlphaFoldDB" id="A0A940IHT1"/>
<accession>A0A940IHT1</accession>
<reference evidence="1" key="1">
    <citation type="submission" date="2020-10" db="EMBL/GenBank/DDBJ databases">
        <authorList>
            <person name="Gilroy R."/>
        </authorList>
    </citation>
    <scope>NUCLEOTIDE SEQUENCE</scope>
    <source>
        <strain evidence="1">G3-8215</strain>
    </source>
</reference>
<gene>
    <name evidence="1" type="ORF">IAB75_02675</name>
</gene>
<name>A0A940IHT1_9BACT</name>
<sequence>MKTIHHKYTESLPGGSSPQIRAHLMDITCVALLFIFMPVLSQSCRKELCYNHWEHSMSVKAEVDASYVQEWEQSGWKEKWDEEAFGVQYSGLLPDIPSGLKVVSYRASGGYEERNVAAGGAVVPLAEGYQSILFYNNDTEYIVFDNTESSATAVATTRTRTRFALNGQTKTETRGVNSPDMLYGHYIDEWYGERKIEPDYMPVEMKPLVFTYLLLFKFDSGFQYVKKARGELDGMAAGVYLNSGTTVDESAIVLFEEESCMLDPDAGMVIAAVRSFGIPGYPNGSYATKAEDMEFGMVLEVEMTNGATKKFETDISQQMGKYPHGGVIIASGLTITDEEGGAAGGGFQVDVDGWGEYEDIPLPLG</sequence>
<dbReference type="Proteomes" id="UP000725002">
    <property type="component" value="Unassembled WGS sequence"/>
</dbReference>